<evidence type="ECO:0000256" key="6">
    <source>
        <dbReference type="ARBA" id="ARBA00023136"/>
    </source>
</evidence>
<comment type="catalytic activity">
    <reaction evidence="7">
        <text>a 1,2-diacyl-sn-glycero-3-phospho-(1D-myo-inositol) + ATP = a 1,2-diacyl-sn-glycero-3-phospho-(1D-myo-inositol 4-phosphate) + ADP + H(+)</text>
        <dbReference type="Rhea" id="RHEA:19877"/>
        <dbReference type="ChEBI" id="CHEBI:15378"/>
        <dbReference type="ChEBI" id="CHEBI:30616"/>
        <dbReference type="ChEBI" id="CHEBI:57880"/>
        <dbReference type="ChEBI" id="CHEBI:58178"/>
        <dbReference type="ChEBI" id="CHEBI:456216"/>
        <dbReference type="EC" id="2.7.1.67"/>
    </reaction>
</comment>
<accession>A0A316UDD9</accession>
<name>A0A316UDD9_9BASI</name>
<gene>
    <name evidence="10" type="ORF">BCV69DRAFT_236692</name>
</gene>
<evidence type="ECO:0000256" key="8">
    <source>
        <dbReference type="SAM" id="MobiDB-lite"/>
    </source>
</evidence>
<feature type="region of interest" description="Disordered" evidence="8">
    <location>
        <begin position="147"/>
        <end position="182"/>
    </location>
</feature>
<evidence type="ECO:0000256" key="2">
    <source>
        <dbReference type="ARBA" id="ARBA00022679"/>
    </source>
</evidence>
<dbReference type="GO" id="GO:0005886">
    <property type="term" value="C:plasma membrane"/>
    <property type="evidence" value="ECO:0007669"/>
    <property type="project" value="UniProtKB-SubCell"/>
</dbReference>
<dbReference type="GO" id="GO:0005768">
    <property type="term" value="C:endosome"/>
    <property type="evidence" value="ECO:0007669"/>
    <property type="project" value="UniProtKB-UniRule"/>
</dbReference>
<keyword evidence="5 7" id="KW-0067">ATP-binding</keyword>
<keyword evidence="2 7" id="KW-0808">Transferase</keyword>
<dbReference type="OrthoDB" id="3349449at2759"/>
<organism evidence="10 11">
    <name type="scientific">Pseudomicrostroma glucosiphilum</name>
    <dbReference type="NCBI Taxonomy" id="1684307"/>
    <lineage>
        <taxon>Eukaryota</taxon>
        <taxon>Fungi</taxon>
        <taxon>Dikarya</taxon>
        <taxon>Basidiomycota</taxon>
        <taxon>Ustilaginomycotina</taxon>
        <taxon>Exobasidiomycetes</taxon>
        <taxon>Microstromatales</taxon>
        <taxon>Microstromatales incertae sedis</taxon>
        <taxon>Pseudomicrostroma</taxon>
    </lineage>
</organism>
<dbReference type="GO" id="GO:0005802">
    <property type="term" value="C:trans-Golgi network"/>
    <property type="evidence" value="ECO:0007669"/>
    <property type="project" value="TreeGrafter"/>
</dbReference>
<evidence type="ECO:0000256" key="7">
    <source>
        <dbReference type="RuleBase" id="RU367084"/>
    </source>
</evidence>
<reference evidence="10 11" key="1">
    <citation type="journal article" date="2018" name="Mol. Biol. Evol.">
        <title>Broad Genomic Sampling Reveals a Smut Pathogenic Ancestry of the Fungal Clade Ustilaginomycotina.</title>
        <authorList>
            <person name="Kijpornyongpan T."/>
            <person name="Mondo S.J."/>
            <person name="Barry K."/>
            <person name="Sandor L."/>
            <person name="Lee J."/>
            <person name="Lipzen A."/>
            <person name="Pangilinan J."/>
            <person name="LaButti K."/>
            <person name="Hainaut M."/>
            <person name="Henrissat B."/>
            <person name="Grigoriev I.V."/>
            <person name="Spatafora J.W."/>
            <person name="Aime M.C."/>
        </authorList>
    </citation>
    <scope>NUCLEOTIDE SEQUENCE [LARGE SCALE GENOMIC DNA]</scope>
    <source>
        <strain evidence="10 11">MCA 4718</strain>
    </source>
</reference>
<evidence type="ECO:0000256" key="4">
    <source>
        <dbReference type="ARBA" id="ARBA00022777"/>
    </source>
</evidence>
<keyword evidence="6" id="KW-0472">Membrane</keyword>
<dbReference type="InterPro" id="IPR039756">
    <property type="entry name" value="Lsb6/PI4K2"/>
</dbReference>
<dbReference type="PANTHER" id="PTHR12865:SF1">
    <property type="entry name" value="PHOSPHATIDYLINOSITOL 4-KINASE TYPE 2"/>
    <property type="match status" value="1"/>
</dbReference>
<dbReference type="PROSITE" id="PS50290">
    <property type="entry name" value="PI3_4_KINASE_3"/>
    <property type="match status" value="1"/>
</dbReference>
<evidence type="ECO:0000256" key="3">
    <source>
        <dbReference type="ARBA" id="ARBA00022741"/>
    </source>
</evidence>
<feature type="domain" description="PI3K/PI4K catalytic" evidence="9">
    <location>
        <begin position="11"/>
        <end position="358"/>
    </location>
</feature>
<dbReference type="GO" id="GO:0005524">
    <property type="term" value="F:ATP binding"/>
    <property type="evidence" value="ECO:0007669"/>
    <property type="project" value="UniProtKB-UniRule"/>
</dbReference>
<dbReference type="InterPro" id="IPR000403">
    <property type="entry name" value="PI3/4_kinase_cat_dom"/>
</dbReference>
<dbReference type="PANTHER" id="PTHR12865">
    <property type="entry name" value="PHOSPHATIDYLINOSITOL 4-KINASE TYPE-II"/>
    <property type="match status" value="1"/>
</dbReference>
<evidence type="ECO:0000313" key="11">
    <source>
        <dbReference type="Proteomes" id="UP000245942"/>
    </source>
</evidence>
<dbReference type="Pfam" id="PF00454">
    <property type="entry name" value="PI3_PI4_kinase"/>
    <property type="match status" value="1"/>
</dbReference>
<sequence>VAAVREAIEEGILPKMIQTGSSGSYFARSKDGMYKGVFKPSDEEPYGNLNPKRAFLRRYFWWAMGRPCLLAGFSAMSEAGASLLDDRLALGMVPKTKLVKLSSPSFHYHYKDRMAFEHHGQKLPDKIGSFQSFLQGYVMASSFLRQHPLPSRPRSGSSSGTTSSSKDTQAVQGSATEVTEEEIAQAEEGALEEDDFLWTPESLMAFRLELEKLVVFDYLCRNTDRGLDNFMIYHARGAGSNDIRLGAIDNSLAWPIKHPDGIRDYPYGWLYLPSDLIGGPFSQATKDIFLPLLSSPKWWYETEQALLDLFRQDEHFSIKLFESQMAIFKGQGWNILQCLRQDDEGPIELCARPKKVVRRSEQII</sequence>
<evidence type="ECO:0000313" key="10">
    <source>
        <dbReference type="EMBL" id="PWN21075.1"/>
    </source>
</evidence>
<feature type="non-terminal residue" evidence="10">
    <location>
        <position position="1"/>
    </location>
</feature>
<dbReference type="GO" id="GO:0007032">
    <property type="term" value="P:endosome organization"/>
    <property type="evidence" value="ECO:0007669"/>
    <property type="project" value="TreeGrafter"/>
</dbReference>
<dbReference type="GO" id="GO:0007030">
    <property type="term" value="P:Golgi organization"/>
    <property type="evidence" value="ECO:0007669"/>
    <property type="project" value="TreeGrafter"/>
</dbReference>
<dbReference type="GO" id="GO:0046854">
    <property type="term" value="P:phosphatidylinositol phosphate biosynthetic process"/>
    <property type="evidence" value="ECO:0007669"/>
    <property type="project" value="UniProtKB-UniRule"/>
</dbReference>
<dbReference type="AlphaFoldDB" id="A0A316UDD9"/>
<evidence type="ECO:0000256" key="1">
    <source>
        <dbReference type="ARBA" id="ARBA00022475"/>
    </source>
</evidence>
<keyword evidence="1 7" id="KW-1003">Cell membrane</keyword>
<feature type="compositionally biased region" description="Low complexity" evidence="8">
    <location>
        <begin position="152"/>
        <end position="165"/>
    </location>
</feature>
<comment type="subcellular location">
    <subcellularLocation>
        <location evidence="7">Cell membrane</location>
        <topology evidence="7">Peripheral membrane protein</topology>
    </subcellularLocation>
    <subcellularLocation>
        <location evidence="7">Vacuole membrane</location>
        <topology evidence="7">Peripheral membrane protein</topology>
    </subcellularLocation>
</comment>
<dbReference type="EMBL" id="KZ819326">
    <property type="protein sequence ID" value="PWN21075.1"/>
    <property type="molecule type" value="Genomic_DNA"/>
</dbReference>
<keyword evidence="11" id="KW-1185">Reference proteome</keyword>
<dbReference type="GO" id="GO:0004430">
    <property type="term" value="F:1-phosphatidylinositol 4-kinase activity"/>
    <property type="evidence" value="ECO:0007669"/>
    <property type="project" value="UniProtKB-UniRule"/>
</dbReference>
<feature type="non-terminal residue" evidence="10">
    <location>
        <position position="364"/>
    </location>
</feature>
<keyword evidence="4 7" id="KW-0418">Kinase</keyword>
<dbReference type="EC" id="2.7.1.67" evidence="7"/>
<dbReference type="GO" id="GO:0000329">
    <property type="term" value="C:fungal-type vacuole membrane"/>
    <property type="evidence" value="ECO:0007669"/>
    <property type="project" value="TreeGrafter"/>
</dbReference>
<evidence type="ECO:0000256" key="5">
    <source>
        <dbReference type="ARBA" id="ARBA00022840"/>
    </source>
</evidence>
<comment type="similarity">
    <text evidence="7">Belongs to the PI3/PI4-kinase family.</text>
</comment>
<keyword evidence="3 7" id="KW-0547">Nucleotide-binding</keyword>
<proteinExistence type="inferred from homology"/>
<comment type="cofactor">
    <cofactor evidence="7">
        <name>Mg(2+)</name>
        <dbReference type="ChEBI" id="CHEBI:18420"/>
    </cofactor>
    <cofactor evidence="7">
        <name>Mn(2+)</name>
        <dbReference type="ChEBI" id="CHEBI:29035"/>
    </cofactor>
</comment>
<dbReference type="RefSeq" id="XP_025348235.1">
    <property type="nucleotide sequence ID" value="XM_025489929.1"/>
</dbReference>
<protein>
    <recommendedName>
        <fullName evidence="7">Phosphatidylinositol 4-kinase</fullName>
        <ecNumber evidence="7">2.7.1.67</ecNumber>
    </recommendedName>
</protein>
<evidence type="ECO:0000259" key="9">
    <source>
        <dbReference type="PROSITE" id="PS50290"/>
    </source>
</evidence>
<dbReference type="Proteomes" id="UP000245942">
    <property type="component" value="Unassembled WGS sequence"/>
</dbReference>
<dbReference type="STRING" id="1684307.A0A316UDD9"/>
<dbReference type="GeneID" id="37011663"/>